<evidence type="ECO:0000259" key="1">
    <source>
        <dbReference type="Pfam" id="PF00626"/>
    </source>
</evidence>
<dbReference type="Proteomes" id="UP000616885">
    <property type="component" value="Unassembled WGS sequence"/>
</dbReference>
<dbReference type="GO" id="GO:0005737">
    <property type="term" value="C:cytoplasm"/>
    <property type="evidence" value="ECO:0007669"/>
    <property type="project" value="TreeGrafter"/>
</dbReference>
<name>A0A8H7MYQ5_BIOOC</name>
<sequence>MAPNAGLVHLKEYDIEDSNVELIGSDIDHRVKYNSAATEPAWNDGQVGRSPGLYVWRIEDFQVVPWPREKHGRFHSGDSYIVLHSVKIGSSSSTQEKLVHDIFFWLGAHTTQDEAGTAAYKTVELDEFLRGSATQHRELQRSPSDDFLSLFPRISILSGGVSSGFRHVEEEEDGSKKAETRTLLRVFSNPSGGADGVIVHEVEPTWRSLDDGDVFVLDAGDKIWVWQGKDSSPFEKAKASQVAHDMTQAKHADVEVVSQTESRAGRVLSLLGSDDEVPKAGLRHSRPVTTSRSPSSAAGLDKKLFRLSDASGALSFEVVKQGPSLSADDLDGNDVFLVDDAGSAIWVWEGQRASRAERASWLNVARSYIQHIQSSQPGAYTIPLAKVVQGNESRSFLRALEGH</sequence>
<dbReference type="EMBL" id="JADCTT010000013">
    <property type="protein sequence ID" value="KAF9744909.1"/>
    <property type="molecule type" value="Genomic_DNA"/>
</dbReference>
<dbReference type="SMART" id="SM00262">
    <property type="entry name" value="GEL"/>
    <property type="match status" value="3"/>
</dbReference>
<reference evidence="2" key="1">
    <citation type="submission" date="2020-10" db="EMBL/GenBank/DDBJ databases">
        <title>High-Quality Genome Resource of Clonostachys rosea strain S41 by Oxford Nanopore Long-Read Sequencing.</title>
        <authorList>
            <person name="Wang H."/>
        </authorList>
    </citation>
    <scope>NUCLEOTIDE SEQUENCE</scope>
    <source>
        <strain evidence="2">S41</strain>
    </source>
</reference>
<dbReference type="GO" id="GO:0051015">
    <property type="term" value="F:actin filament binding"/>
    <property type="evidence" value="ECO:0007669"/>
    <property type="project" value="InterPro"/>
</dbReference>
<feature type="domain" description="Gelsolin-like" evidence="1">
    <location>
        <begin position="199"/>
        <end position="257"/>
    </location>
</feature>
<dbReference type="PRINTS" id="PR00597">
    <property type="entry name" value="GELSOLIN"/>
</dbReference>
<feature type="domain" description="Gelsolin-like" evidence="1">
    <location>
        <begin position="62"/>
        <end position="147"/>
    </location>
</feature>
<dbReference type="Pfam" id="PF00626">
    <property type="entry name" value="Gelsolin"/>
    <property type="match status" value="3"/>
</dbReference>
<dbReference type="InterPro" id="IPR007123">
    <property type="entry name" value="Gelsolin-like_dom"/>
</dbReference>
<dbReference type="SUPFAM" id="SSF82754">
    <property type="entry name" value="C-terminal, gelsolin-like domain of Sec23/24"/>
    <property type="match status" value="1"/>
</dbReference>
<accession>A0A8H7MYQ5</accession>
<gene>
    <name evidence="2" type="ORF">IM811_004531</name>
</gene>
<comment type="caution">
    <text evidence="2">The sequence shown here is derived from an EMBL/GenBank/DDBJ whole genome shotgun (WGS) entry which is preliminary data.</text>
</comment>
<feature type="domain" description="Gelsolin-like" evidence="1">
    <location>
        <begin position="323"/>
        <end position="397"/>
    </location>
</feature>
<evidence type="ECO:0000313" key="2">
    <source>
        <dbReference type="EMBL" id="KAF9744909.1"/>
    </source>
</evidence>
<organism evidence="2 3">
    <name type="scientific">Bionectria ochroleuca</name>
    <name type="common">Gliocladium roseum</name>
    <dbReference type="NCBI Taxonomy" id="29856"/>
    <lineage>
        <taxon>Eukaryota</taxon>
        <taxon>Fungi</taxon>
        <taxon>Dikarya</taxon>
        <taxon>Ascomycota</taxon>
        <taxon>Pezizomycotina</taxon>
        <taxon>Sordariomycetes</taxon>
        <taxon>Hypocreomycetidae</taxon>
        <taxon>Hypocreales</taxon>
        <taxon>Bionectriaceae</taxon>
        <taxon>Clonostachys</taxon>
    </lineage>
</organism>
<proteinExistence type="predicted"/>
<dbReference type="InterPro" id="IPR007122">
    <property type="entry name" value="Villin/Gelsolin"/>
</dbReference>
<dbReference type="Gene3D" id="3.40.20.10">
    <property type="entry name" value="Severin"/>
    <property type="match status" value="3"/>
</dbReference>
<dbReference type="InterPro" id="IPR029006">
    <property type="entry name" value="ADF-H/Gelsolin-like_dom_sf"/>
</dbReference>
<dbReference type="AlphaFoldDB" id="A0A8H7MYQ5"/>
<dbReference type="GO" id="GO:0008154">
    <property type="term" value="P:actin polymerization or depolymerization"/>
    <property type="evidence" value="ECO:0007669"/>
    <property type="project" value="TreeGrafter"/>
</dbReference>
<evidence type="ECO:0000313" key="3">
    <source>
        <dbReference type="Proteomes" id="UP000616885"/>
    </source>
</evidence>
<dbReference type="PANTHER" id="PTHR11977">
    <property type="entry name" value="VILLIN"/>
    <property type="match status" value="1"/>
</dbReference>
<protein>
    <recommendedName>
        <fullName evidence="1">Gelsolin-like domain-containing protein</fullName>
    </recommendedName>
</protein>
<dbReference type="InterPro" id="IPR036180">
    <property type="entry name" value="Gelsolin-like_dom_sf"/>
</dbReference>
<dbReference type="CDD" id="cd11290">
    <property type="entry name" value="gelsolin_S1_like"/>
    <property type="match status" value="1"/>
</dbReference>
<dbReference type="PANTHER" id="PTHR11977:SF130">
    <property type="entry name" value="SEVERIN"/>
    <property type="match status" value="1"/>
</dbReference>
<dbReference type="GO" id="GO:0015629">
    <property type="term" value="C:actin cytoskeleton"/>
    <property type="evidence" value="ECO:0007669"/>
    <property type="project" value="TreeGrafter"/>
</dbReference>
<dbReference type="SUPFAM" id="SSF55753">
    <property type="entry name" value="Actin depolymerizing proteins"/>
    <property type="match status" value="2"/>
</dbReference>